<proteinExistence type="predicted"/>
<feature type="compositionally biased region" description="Low complexity" evidence="1">
    <location>
        <begin position="55"/>
        <end position="72"/>
    </location>
</feature>
<dbReference type="Proteomes" id="UP000027120">
    <property type="component" value="Unassembled WGS sequence"/>
</dbReference>
<keyword evidence="3" id="KW-1185">Reference proteome</keyword>
<dbReference type="PANTHER" id="PTHR34549:SF2">
    <property type="entry name" value="PHOTOSYSTEM I SUBUNIT IV"/>
    <property type="match status" value="1"/>
</dbReference>
<dbReference type="GO" id="GO:0015979">
    <property type="term" value="P:photosynthesis"/>
    <property type="evidence" value="ECO:0007669"/>
    <property type="project" value="InterPro"/>
</dbReference>
<dbReference type="InterPro" id="IPR003375">
    <property type="entry name" value="PSI_PsaE"/>
</dbReference>
<dbReference type="SMR" id="A0A067FEN6"/>
<name>A0A067FEN6_CITSI</name>
<evidence type="ECO:0000313" key="3">
    <source>
        <dbReference type="Proteomes" id="UP000027120"/>
    </source>
</evidence>
<dbReference type="PANTHER" id="PTHR34549">
    <property type="entry name" value="PHOTOSYSTEM I REACTION CENTER SUBUNIT IV A, CHLOROPLASTIC-RELATED"/>
    <property type="match status" value="1"/>
</dbReference>
<evidence type="ECO:0000313" key="2">
    <source>
        <dbReference type="EMBL" id="KDO65798.1"/>
    </source>
</evidence>
<dbReference type="EMBL" id="KK784901">
    <property type="protein sequence ID" value="KDO65798.1"/>
    <property type="molecule type" value="Genomic_DNA"/>
</dbReference>
<dbReference type="GO" id="GO:0009538">
    <property type="term" value="C:photosystem I reaction center"/>
    <property type="evidence" value="ECO:0007669"/>
    <property type="project" value="InterPro"/>
</dbReference>
<protein>
    <submittedName>
        <fullName evidence="2">Uncharacterized protein</fullName>
    </submittedName>
</protein>
<gene>
    <name evidence="2" type="ORF">CISIN_1g032316mg</name>
</gene>
<dbReference type="AlphaFoldDB" id="A0A067FEN6"/>
<sequence length="111" mass="11594">MASCNMASAASGFSLTPNVATNVNSGSKSNMLFFPPKNNSSNSFRLVVRASEEAAAPPAAATTAAPAEGEAAPKPKPPPIGPKRGAKVSYHLCKLNLLEIPYVLLWLQIDN</sequence>
<feature type="region of interest" description="Disordered" evidence="1">
    <location>
        <begin position="55"/>
        <end position="83"/>
    </location>
</feature>
<organism evidence="2 3">
    <name type="scientific">Citrus sinensis</name>
    <name type="common">Sweet orange</name>
    <name type="synonym">Citrus aurantium var. sinensis</name>
    <dbReference type="NCBI Taxonomy" id="2711"/>
    <lineage>
        <taxon>Eukaryota</taxon>
        <taxon>Viridiplantae</taxon>
        <taxon>Streptophyta</taxon>
        <taxon>Embryophyta</taxon>
        <taxon>Tracheophyta</taxon>
        <taxon>Spermatophyta</taxon>
        <taxon>Magnoliopsida</taxon>
        <taxon>eudicotyledons</taxon>
        <taxon>Gunneridae</taxon>
        <taxon>Pentapetalae</taxon>
        <taxon>rosids</taxon>
        <taxon>malvids</taxon>
        <taxon>Sapindales</taxon>
        <taxon>Rutaceae</taxon>
        <taxon>Aurantioideae</taxon>
        <taxon>Citrus</taxon>
    </lineage>
</organism>
<accession>A0A067FEN6</accession>
<evidence type="ECO:0000256" key="1">
    <source>
        <dbReference type="SAM" id="MobiDB-lite"/>
    </source>
</evidence>
<reference evidence="2 3" key="1">
    <citation type="submission" date="2014-04" db="EMBL/GenBank/DDBJ databases">
        <authorList>
            <consortium name="International Citrus Genome Consortium"/>
            <person name="Gmitter F."/>
            <person name="Chen C."/>
            <person name="Farmerie W."/>
            <person name="Harkins T."/>
            <person name="Desany B."/>
            <person name="Mohiuddin M."/>
            <person name="Kodira C."/>
            <person name="Borodovsky M."/>
            <person name="Lomsadze A."/>
            <person name="Burns P."/>
            <person name="Jenkins J."/>
            <person name="Prochnik S."/>
            <person name="Shu S."/>
            <person name="Chapman J."/>
            <person name="Pitluck S."/>
            <person name="Schmutz J."/>
            <person name="Rokhsar D."/>
        </authorList>
    </citation>
    <scope>NUCLEOTIDE SEQUENCE</scope>
</reference>